<gene>
    <name evidence="3" type="ORF">HCAN_0988</name>
</gene>
<dbReference type="EMBL" id="CM000776">
    <property type="protein sequence ID" value="EES89701.1"/>
    <property type="molecule type" value="Genomic_DNA"/>
</dbReference>
<feature type="transmembrane region" description="Helical" evidence="1">
    <location>
        <begin position="12"/>
        <end position="30"/>
    </location>
</feature>
<dbReference type="InterPro" id="IPR025263">
    <property type="entry name" value="YhdP_central"/>
</dbReference>
<dbReference type="AlphaFoldDB" id="C5ZX33"/>
<sequence length="860" mass="97896">MKKASTRLLKITFFLTFILGAFILLYTFLYNGIKIQQLKIAGVEIEEFYLRLDKKLILEIQTLNLSHLQTSKSTSNDIKQQIQYVKNIHLLLQYFQKIEIRNIIFNNYQANLSYDGKHFLVNLPQIYAKLNMAQKASQITIDFEDIYLKEYGIYYRGSSQYNLIKQTFNSNGKLNFLNRQSYKILASLDLNLKGDFKKVIINGSSDTFKNINFLLPLLPPFKNQLLKEWIFNNYQITSAQIKEFSLTLPLDSKNLIKDSLDSLYVVGEIRDAKVTFQKGLSPILSPNVKLIFQNNTLEFHPNQPTYEHINLQGSQVAITNIFQIPTLEIFIQTRSTLDDTISNLLKSYHISLPIKAPKTQIDANLALKFNLKNDTIVYNKGIFKAQDAQILFNALEFDSKNLLVNMENHLIEISTQNTSYKDLLLADFNFILDTNNKTINGDLLAHSLILDHNSPEILTIQNQLLPFEVNFSNVSQISFDFPTINLEGNLQENSSFKIKNLSSLLPFSKILQDYQISNGEIQITTKDFKEFLGDFLLYSNQQILHDKNHKPIESMQLNFHYTPNEISLSSNDSTFKFHKNNETRQLELTNLIIALDNIQTNTNSNVNSPLLIIGKNSPLEFKNHTILSDSFSFSFVNDELKATLKHKNGQAQIYKKGDYITLDAKEFGDTFVNALANKNIVTQGRFSINANTNPKGALIGKLGILNTNINQLSILQNLMAFIDTIPSLLTFKTPGFNNQGYYLEEGNIIFGYNQDFLAIENLDFKGSSIDIQGKGIISLKNQNIDFYAQLITAKSLSGIINKIPLVNYILLGKEGKISTGFSITGDLKNPTITTKTAQDILLSPFNILKRVITSPFEIFN</sequence>
<reference evidence="3 4" key="1">
    <citation type="journal article" date="2009" name="J. Bacteriol.">
        <title>Genome sequence of the emerging pathogen Helicobacter canadensis.</title>
        <authorList>
            <person name="Loman N.J."/>
            <person name="Snyder L.A."/>
            <person name="Linton J.D."/>
            <person name="Langdon R."/>
            <person name="Lawson A.J."/>
            <person name="Weinstock G.M."/>
            <person name="Wren B.W."/>
            <person name="Pallen M.J."/>
        </authorList>
    </citation>
    <scope>NUCLEOTIDE SEQUENCE [LARGE SCALE GENOMIC DNA]</scope>
    <source>
        <strain evidence="3 4">MIT 98-5491</strain>
    </source>
</reference>
<dbReference type="HOGENOM" id="CLU_007814_0_0_7"/>
<evidence type="ECO:0000313" key="4">
    <source>
        <dbReference type="Proteomes" id="UP000007032"/>
    </source>
</evidence>
<feature type="domain" description="YhdP central" evidence="2">
    <location>
        <begin position="477"/>
        <end position="832"/>
    </location>
</feature>
<dbReference type="Proteomes" id="UP000007032">
    <property type="component" value="Chromosome"/>
</dbReference>
<feature type="domain" description="YhdP central" evidence="2">
    <location>
        <begin position="25"/>
        <end position="169"/>
    </location>
</feature>
<name>C5ZX33_9HELI</name>
<proteinExistence type="predicted"/>
<accession>C5ZX33</accession>
<keyword evidence="4" id="KW-1185">Reference proteome</keyword>
<keyword evidence="1" id="KW-0472">Membrane</keyword>
<evidence type="ECO:0000313" key="3">
    <source>
        <dbReference type="EMBL" id="EES89701.1"/>
    </source>
</evidence>
<dbReference type="eggNOG" id="COG2982">
    <property type="taxonomic scope" value="Bacteria"/>
</dbReference>
<keyword evidence="1" id="KW-0812">Transmembrane</keyword>
<organism evidence="3 4">
    <name type="scientific">Helicobacter canadensis MIT 98-5491</name>
    <dbReference type="NCBI Taxonomy" id="537970"/>
    <lineage>
        <taxon>Bacteria</taxon>
        <taxon>Pseudomonadati</taxon>
        <taxon>Campylobacterota</taxon>
        <taxon>Epsilonproteobacteria</taxon>
        <taxon>Campylobacterales</taxon>
        <taxon>Helicobacteraceae</taxon>
        <taxon>Helicobacter</taxon>
    </lineage>
</organism>
<keyword evidence="1" id="KW-1133">Transmembrane helix</keyword>
<evidence type="ECO:0000256" key="1">
    <source>
        <dbReference type="SAM" id="Phobius"/>
    </source>
</evidence>
<evidence type="ECO:0000259" key="2">
    <source>
        <dbReference type="Pfam" id="PF13116"/>
    </source>
</evidence>
<dbReference type="STRING" id="537970.HCAN_0988"/>
<protein>
    <recommendedName>
        <fullName evidence="2">YhdP central domain-containing protein</fullName>
    </recommendedName>
</protein>
<dbReference type="Pfam" id="PF13116">
    <property type="entry name" value="YhdP"/>
    <property type="match status" value="2"/>
</dbReference>